<evidence type="ECO:0000256" key="1">
    <source>
        <dbReference type="SAM" id="MobiDB-lite"/>
    </source>
</evidence>
<dbReference type="RefSeq" id="WP_125498880.1">
    <property type="nucleotide sequence ID" value="NZ_BMVZ01000013.1"/>
</dbReference>
<accession>A0ABX0YUL3</accession>
<dbReference type="InterPro" id="IPR046151">
    <property type="entry name" value="DUF6153"/>
</dbReference>
<evidence type="ECO:0000313" key="3">
    <source>
        <dbReference type="Proteomes" id="UP000635996"/>
    </source>
</evidence>
<feature type="region of interest" description="Disordered" evidence="1">
    <location>
        <begin position="111"/>
        <end position="144"/>
    </location>
</feature>
<proteinExistence type="predicted"/>
<feature type="compositionally biased region" description="Basic and acidic residues" evidence="1">
    <location>
        <begin position="62"/>
        <end position="81"/>
    </location>
</feature>
<keyword evidence="3" id="KW-1185">Reference proteome</keyword>
<organism evidence="2 3">
    <name type="scientific">Streptomyces thermoviolaceus subsp. thermoviolaceus</name>
    <dbReference type="NCBI Taxonomy" id="66860"/>
    <lineage>
        <taxon>Bacteria</taxon>
        <taxon>Bacillati</taxon>
        <taxon>Actinomycetota</taxon>
        <taxon>Actinomycetes</taxon>
        <taxon>Kitasatosporales</taxon>
        <taxon>Streptomycetaceae</taxon>
        <taxon>Streptomyces</taxon>
    </lineage>
</organism>
<dbReference type="EMBL" id="JAATEL010000009">
    <property type="protein sequence ID" value="NJP14824.1"/>
    <property type="molecule type" value="Genomic_DNA"/>
</dbReference>
<feature type="region of interest" description="Disordered" evidence="1">
    <location>
        <begin position="53"/>
        <end position="98"/>
    </location>
</feature>
<protein>
    <recommendedName>
        <fullName evidence="4">Secreted protein</fullName>
    </recommendedName>
</protein>
<evidence type="ECO:0000313" key="2">
    <source>
        <dbReference type="EMBL" id="NJP14824.1"/>
    </source>
</evidence>
<evidence type="ECO:0008006" key="4">
    <source>
        <dbReference type="Google" id="ProtNLM"/>
    </source>
</evidence>
<feature type="compositionally biased region" description="Low complexity" evidence="1">
    <location>
        <begin position="111"/>
        <end position="120"/>
    </location>
</feature>
<comment type="caution">
    <text evidence="2">The sequence shown here is derived from an EMBL/GenBank/DDBJ whole genome shotgun (WGS) entry which is preliminary data.</text>
</comment>
<gene>
    <name evidence="2" type="ORF">HCJ95_11095</name>
</gene>
<sequence length="153" mass="15598">MSSGARIPRAAGRARWALLVLAVLTGLLGMHALSPGGMPAVGEHAAMTVTAGHHPVSHHRAAPPEDGHRAAPVHRPGDSCRHLTAPDPGGPAMRHHGGTCTAAGVATGYAPPALPASPAAPDRHAQAARTAPDTRLSDGRDPPDLAELQLLRI</sequence>
<reference evidence="2 3" key="1">
    <citation type="submission" date="2020-03" db="EMBL/GenBank/DDBJ databases">
        <title>WGS of actinomycetes isolated from Thailand.</title>
        <authorList>
            <person name="Thawai C."/>
        </authorList>
    </citation>
    <scope>NUCLEOTIDE SEQUENCE [LARGE SCALE GENOMIC DNA]</scope>
    <source>
        <strain evidence="2 3">NBRC 13905</strain>
    </source>
</reference>
<name>A0ABX0YUL3_STRTL</name>
<dbReference type="Proteomes" id="UP000635996">
    <property type="component" value="Unassembled WGS sequence"/>
</dbReference>
<dbReference type="Pfam" id="PF19650">
    <property type="entry name" value="DUF6153"/>
    <property type="match status" value="1"/>
</dbReference>